<reference evidence="4" key="1">
    <citation type="submission" date="2022-11" db="UniProtKB">
        <authorList>
            <consortium name="WormBaseParasite"/>
        </authorList>
    </citation>
    <scope>IDENTIFICATION</scope>
</reference>
<dbReference type="InterPro" id="IPR050991">
    <property type="entry name" value="ECM_Regulatory_Proteins"/>
</dbReference>
<proteinExistence type="predicted"/>
<keyword evidence="2" id="KW-0732">Signal</keyword>
<evidence type="ECO:0000313" key="3">
    <source>
        <dbReference type="Proteomes" id="UP000887565"/>
    </source>
</evidence>
<dbReference type="WBParaSite" id="nRc.2.0.1.t05681-RA">
    <property type="protein sequence ID" value="nRc.2.0.1.t05681-RA"/>
    <property type="gene ID" value="nRc.2.0.1.g05681"/>
</dbReference>
<feature type="signal peptide" evidence="2">
    <location>
        <begin position="1"/>
        <end position="16"/>
    </location>
</feature>
<organism evidence="3 4">
    <name type="scientific">Romanomermis culicivorax</name>
    <name type="common">Nematode worm</name>
    <dbReference type="NCBI Taxonomy" id="13658"/>
    <lineage>
        <taxon>Eukaryota</taxon>
        <taxon>Metazoa</taxon>
        <taxon>Ecdysozoa</taxon>
        <taxon>Nematoda</taxon>
        <taxon>Enoplea</taxon>
        <taxon>Dorylaimia</taxon>
        <taxon>Mermithida</taxon>
        <taxon>Mermithoidea</taxon>
        <taxon>Mermithidae</taxon>
        <taxon>Romanomermis</taxon>
    </lineage>
</organism>
<feature type="chain" id="PRO_5037816551" evidence="2">
    <location>
        <begin position="17"/>
        <end position="354"/>
    </location>
</feature>
<dbReference type="PANTHER" id="PTHR46708:SF2">
    <property type="entry name" value="FIBRONECTIN TYPE-III DOMAIN-CONTAINING PROTEIN"/>
    <property type="match status" value="1"/>
</dbReference>
<accession>A0A915HWH3</accession>
<name>A0A915HWH3_ROMCU</name>
<protein>
    <submittedName>
        <fullName evidence="4">Uncharacterized protein</fullName>
    </submittedName>
</protein>
<sequence length="354" mass="41272">MLKRIFLCLILKLVGSLCNDQENAILVDWSLSVIAVEINNFLLTYDPPVGKPPPYTYIGHDIRKLWLKELMPATVYHVSVSIVGSNTVTKIFNETFITAPEIPLINFVHPSVNRAYVSISYFDYEMNNRMSFRVICSPKSIDKSIVAENRTSFRYLETNDTNFYVENLLPNRWYCLSIFSRFMNISSKYPSKYEFRTLKRDKIEVRNGMRSLTMIENDTVLLRDSVGPIITSVVKEGAKLKVEWRNKNDDFECDNYQLISDDDDDKFDKHTIENIRGKKYALISVVNRRLKCQTLYKDSKLISTKLTKHSYHRREIRLKNLNPGQTYKFQLHTVFRNVTSSPVHDAFMTTCLHA</sequence>
<dbReference type="Gene3D" id="2.60.40.10">
    <property type="entry name" value="Immunoglobulins"/>
    <property type="match status" value="1"/>
</dbReference>
<dbReference type="SUPFAM" id="SSF49265">
    <property type="entry name" value="Fibronectin type III"/>
    <property type="match status" value="1"/>
</dbReference>
<dbReference type="InterPro" id="IPR013783">
    <property type="entry name" value="Ig-like_fold"/>
</dbReference>
<evidence type="ECO:0000313" key="4">
    <source>
        <dbReference type="WBParaSite" id="nRc.2.0.1.t05681-RA"/>
    </source>
</evidence>
<dbReference type="AlphaFoldDB" id="A0A915HWH3"/>
<dbReference type="PANTHER" id="PTHR46708">
    <property type="entry name" value="TENASCIN"/>
    <property type="match status" value="1"/>
</dbReference>
<dbReference type="Proteomes" id="UP000887565">
    <property type="component" value="Unplaced"/>
</dbReference>
<keyword evidence="3" id="KW-1185">Reference proteome</keyword>
<keyword evidence="1" id="KW-0677">Repeat</keyword>
<evidence type="ECO:0000256" key="2">
    <source>
        <dbReference type="SAM" id="SignalP"/>
    </source>
</evidence>
<evidence type="ECO:0000256" key="1">
    <source>
        <dbReference type="ARBA" id="ARBA00022737"/>
    </source>
</evidence>
<dbReference type="InterPro" id="IPR036116">
    <property type="entry name" value="FN3_sf"/>
</dbReference>